<name>A0A1I8ECS7_WUCBA</name>
<feature type="transmembrane region" description="Helical" evidence="1">
    <location>
        <begin position="6"/>
        <end position="23"/>
    </location>
</feature>
<keyword evidence="1" id="KW-1133">Transmembrane helix</keyword>
<dbReference type="Pfam" id="PF03314">
    <property type="entry name" value="DUF273"/>
    <property type="match status" value="2"/>
</dbReference>
<keyword evidence="1" id="KW-0472">Membrane</keyword>
<protein>
    <recommendedName>
        <fullName evidence="3">Nucleotide-diphospho-sugar transferase domain-containing protein</fullName>
    </recommendedName>
</protein>
<dbReference type="Gene3D" id="3.90.550.10">
    <property type="entry name" value="Spore Coat Polysaccharide Biosynthesis Protein SpsA, Chain A"/>
    <property type="match status" value="1"/>
</dbReference>
<reference evidence="2" key="1">
    <citation type="submission" date="2016-11" db="UniProtKB">
        <authorList>
            <consortium name="WormBaseParasite"/>
        </authorList>
    </citation>
    <scope>IDENTIFICATION</scope>
    <source>
        <strain evidence="2">pt0022</strain>
    </source>
</reference>
<dbReference type="PANTHER" id="PTHR31562">
    <property type="entry name" value="PROTEIN CBG18972"/>
    <property type="match status" value="1"/>
</dbReference>
<dbReference type="PANTHER" id="PTHR31562:SF2">
    <property type="entry name" value="NUCLEOTIDE-DIPHOSPHO-SUGAR TRANSFERASE"/>
    <property type="match status" value="1"/>
</dbReference>
<organism evidence="2">
    <name type="scientific">Wuchereria bancrofti</name>
    <dbReference type="NCBI Taxonomy" id="6293"/>
    <lineage>
        <taxon>Eukaryota</taxon>
        <taxon>Metazoa</taxon>
        <taxon>Ecdysozoa</taxon>
        <taxon>Nematoda</taxon>
        <taxon>Chromadorea</taxon>
        <taxon>Rhabditida</taxon>
        <taxon>Spirurina</taxon>
        <taxon>Spiruromorpha</taxon>
        <taxon>Filarioidea</taxon>
        <taxon>Onchocercidae</taxon>
        <taxon>Wuchereria</taxon>
    </lineage>
</organism>
<keyword evidence="1" id="KW-0812">Transmembrane</keyword>
<dbReference type="WBParaSite" id="maker-PairedContig_1439-snap-gene-0.2-mRNA-1">
    <property type="protein sequence ID" value="maker-PairedContig_1439-snap-gene-0.2-mRNA-1"/>
    <property type="gene ID" value="maker-PairedContig_1439-snap-gene-0.2"/>
</dbReference>
<proteinExistence type="predicted"/>
<evidence type="ECO:0008006" key="3">
    <source>
        <dbReference type="Google" id="ProtNLM"/>
    </source>
</evidence>
<evidence type="ECO:0000256" key="1">
    <source>
        <dbReference type="SAM" id="Phobius"/>
    </source>
</evidence>
<dbReference type="STRING" id="6293.A0A1I8ECS7"/>
<dbReference type="InterPro" id="IPR029044">
    <property type="entry name" value="Nucleotide-diphossugar_trans"/>
</dbReference>
<dbReference type="AlphaFoldDB" id="A0A1I8ECS7"/>
<sequence>MQTIWTAIAIYTIMIVFIYFIFLRIKQKKRKRTDNIERRREGKIKENWQLKSVLMIIKDYVERSQVREIKLAVLTILKDFTNINEYQLAMETFECYCIYQRYEWVIINVSQNDTLKLLCPHNEFFFQRHCVTAQFLQENNNFDYVLFIDSDMGVINPKKRIEEYIMDDKDIIFYNRIWNFEVMAGSYLAKNTKFVINFLRMWANYNYRLPHSFHGSDNAAIHKNNASEKKTKKKENVKEFSASSFVTHCINKRETLRTIMEYIKLKVINIGFVTDKFCRNYNDLFIYEACVRAQLETNEKWKRKISVLPKGKSWARDGWLTDSKWSEQDFIFHGWQKRRLNAPWKFASWKLPFLSTKFNMSICGTHNYIENWKYNKSFVRESNEIRIQLNRIIILKDNEYYRKKKKAESLLTNFMKNKLIWHNSSINSSSSLAMPLNIQKQNLNSNFSII</sequence>
<accession>A0A1I8ECS7</accession>
<dbReference type="InterPro" id="IPR004988">
    <property type="entry name" value="DUF273"/>
</dbReference>
<evidence type="ECO:0000313" key="2">
    <source>
        <dbReference type="WBParaSite" id="maker-PairedContig_1439-snap-gene-0.2-mRNA-1"/>
    </source>
</evidence>